<gene>
    <name evidence="1" type="ORF">PCANC_06348</name>
</gene>
<proteinExistence type="predicted"/>
<accession>A0A2N5T1N9</accession>
<reference evidence="1 2" key="1">
    <citation type="submission" date="2017-11" db="EMBL/GenBank/DDBJ databases">
        <title>De novo assembly and phasing of dikaryotic genomes from two isolates of Puccinia coronata f. sp. avenae, the causal agent of oat crown rust.</title>
        <authorList>
            <person name="Miller M.E."/>
            <person name="Zhang Y."/>
            <person name="Omidvar V."/>
            <person name="Sperschneider J."/>
            <person name="Schwessinger B."/>
            <person name="Raley C."/>
            <person name="Palmer J.M."/>
            <person name="Garnica D."/>
            <person name="Upadhyaya N."/>
            <person name="Rathjen J."/>
            <person name="Taylor J.M."/>
            <person name="Park R.F."/>
            <person name="Dodds P.N."/>
            <person name="Hirsch C.D."/>
            <person name="Kianian S.F."/>
            <person name="Figueroa M."/>
        </authorList>
    </citation>
    <scope>NUCLEOTIDE SEQUENCE [LARGE SCALE GENOMIC DNA]</scope>
    <source>
        <strain evidence="1">12NC29</strain>
    </source>
</reference>
<dbReference type="AlphaFoldDB" id="A0A2N5T1N9"/>
<evidence type="ECO:0000313" key="2">
    <source>
        <dbReference type="Proteomes" id="UP000235388"/>
    </source>
</evidence>
<protein>
    <submittedName>
        <fullName evidence="1">Uncharacterized protein</fullName>
    </submittedName>
</protein>
<dbReference type="OrthoDB" id="3341476at2759"/>
<comment type="caution">
    <text evidence="1">The sequence shown here is derived from an EMBL/GenBank/DDBJ whole genome shotgun (WGS) entry which is preliminary data.</text>
</comment>
<evidence type="ECO:0000313" key="1">
    <source>
        <dbReference type="EMBL" id="PLW19399.1"/>
    </source>
</evidence>
<dbReference type="Proteomes" id="UP000235388">
    <property type="component" value="Unassembled WGS sequence"/>
</dbReference>
<name>A0A2N5T1N9_9BASI</name>
<sequence>MDQIDNINRKAKTRAAMAEDRYTERNLQPGDRVLRLFDGRPSKLHPKWDGPFVIHSSNPNGSFKLKTPNGHLLKLTVNGDRLKNYNNHPNHLHFKNNVAKATGTVPQRYNNAKANLHKKR</sequence>
<dbReference type="EMBL" id="PGCJ01000813">
    <property type="protein sequence ID" value="PLW19399.1"/>
    <property type="molecule type" value="Genomic_DNA"/>
</dbReference>
<keyword evidence="2" id="KW-1185">Reference proteome</keyword>
<organism evidence="1 2">
    <name type="scientific">Puccinia coronata f. sp. avenae</name>
    <dbReference type="NCBI Taxonomy" id="200324"/>
    <lineage>
        <taxon>Eukaryota</taxon>
        <taxon>Fungi</taxon>
        <taxon>Dikarya</taxon>
        <taxon>Basidiomycota</taxon>
        <taxon>Pucciniomycotina</taxon>
        <taxon>Pucciniomycetes</taxon>
        <taxon>Pucciniales</taxon>
        <taxon>Pucciniaceae</taxon>
        <taxon>Puccinia</taxon>
    </lineage>
</organism>